<dbReference type="AlphaFoldDB" id="A0A4Y2UV01"/>
<evidence type="ECO:0000313" key="2">
    <source>
        <dbReference type="Proteomes" id="UP000499080"/>
    </source>
</evidence>
<accession>A0A4Y2UV01</accession>
<proteinExistence type="predicted"/>
<dbReference type="EMBL" id="BGPR01040650">
    <property type="protein sequence ID" value="GBO16819.1"/>
    <property type="molecule type" value="Genomic_DNA"/>
</dbReference>
<protein>
    <submittedName>
        <fullName evidence="1">Uncharacterized protein</fullName>
    </submittedName>
</protein>
<name>A0A4Y2UV01_ARAVE</name>
<organism evidence="1 2">
    <name type="scientific">Araneus ventricosus</name>
    <name type="common">Orbweaver spider</name>
    <name type="synonym">Epeira ventricosa</name>
    <dbReference type="NCBI Taxonomy" id="182803"/>
    <lineage>
        <taxon>Eukaryota</taxon>
        <taxon>Metazoa</taxon>
        <taxon>Ecdysozoa</taxon>
        <taxon>Arthropoda</taxon>
        <taxon>Chelicerata</taxon>
        <taxon>Arachnida</taxon>
        <taxon>Araneae</taxon>
        <taxon>Araneomorphae</taxon>
        <taxon>Entelegynae</taxon>
        <taxon>Araneoidea</taxon>
        <taxon>Araneidae</taxon>
        <taxon>Araneus</taxon>
    </lineage>
</organism>
<keyword evidence="2" id="KW-1185">Reference proteome</keyword>
<evidence type="ECO:0000313" key="1">
    <source>
        <dbReference type="EMBL" id="GBO16819.1"/>
    </source>
</evidence>
<gene>
    <name evidence="1" type="ORF">AVEN_31652_1</name>
</gene>
<comment type="caution">
    <text evidence="1">The sequence shown here is derived from an EMBL/GenBank/DDBJ whole genome shotgun (WGS) entry which is preliminary data.</text>
</comment>
<dbReference type="Proteomes" id="UP000499080">
    <property type="component" value="Unassembled WGS sequence"/>
</dbReference>
<reference evidence="1 2" key="1">
    <citation type="journal article" date="2019" name="Sci. Rep.">
        <title>Orb-weaving spider Araneus ventricosus genome elucidates the spidroin gene catalogue.</title>
        <authorList>
            <person name="Kono N."/>
            <person name="Nakamura H."/>
            <person name="Ohtoshi R."/>
            <person name="Moran D.A.P."/>
            <person name="Shinohara A."/>
            <person name="Yoshida Y."/>
            <person name="Fujiwara M."/>
            <person name="Mori M."/>
            <person name="Tomita M."/>
            <person name="Arakawa K."/>
        </authorList>
    </citation>
    <scope>NUCLEOTIDE SEQUENCE [LARGE SCALE GENOMIC DNA]</scope>
</reference>
<sequence length="91" mass="10476">MVNKPLNLYSLSVLPMVWRGDFEIYNRFRYHARHLKMVPNYEIHSEISFMLPQNLGDCGGLVALTRLLGRRLLSSKSDFTEDPPCILPVAL</sequence>